<accession>A0A516H7G5</accession>
<organism evidence="1 2">
    <name type="scientific">Ferrovibrio terrae</name>
    <dbReference type="NCBI Taxonomy" id="2594003"/>
    <lineage>
        <taxon>Bacteria</taxon>
        <taxon>Pseudomonadati</taxon>
        <taxon>Pseudomonadota</taxon>
        <taxon>Alphaproteobacteria</taxon>
        <taxon>Rhodospirillales</taxon>
        <taxon>Rhodospirillaceae</taxon>
        <taxon>Ferrovibrio</taxon>
    </lineage>
</organism>
<dbReference type="KEGG" id="fer:FNB15_09530"/>
<protein>
    <submittedName>
        <fullName evidence="1">Uncharacterized protein</fullName>
    </submittedName>
</protein>
<evidence type="ECO:0000313" key="1">
    <source>
        <dbReference type="EMBL" id="QDO99713.1"/>
    </source>
</evidence>
<dbReference type="AlphaFoldDB" id="A0A516H7G5"/>
<name>A0A516H7G5_9PROT</name>
<gene>
    <name evidence="1" type="ORF">FNB15_09530</name>
</gene>
<proteinExistence type="predicted"/>
<evidence type="ECO:0000313" key="2">
    <source>
        <dbReference type="Proteomes" id="UP000317496"/>
    </source>
</evidence>
<dbReference type="Proteomes" id="UP000317496">
    <property type="component" value="Chromosome"/>
</dbReference>
<dbReference type="EMBL" id="CP041636">
    <property type="protein sequence ID" value="QDO99713.1"/>
    <property type="molecule type" value="Genomic_DNA"/>
</dbReference>
<sequence>MQTTPFETSCRPPCRMSDIACRCVPARAADGTLVGKIAHNPD</sequence>
<reference evidence="1 2" key="1">
    <citation type="submission" date="2019-07" db="EMBL/GenBank/DDBJ databases">
        <title>Genome sequencing for Ferrovibrio sp. K5.</title>
        <authorList>
            <person name="Park S.-J."/>
        </authorList>
    </citation>
    <scope>NUCLEOTIDE SEQUENCE [LARGE SCALE GENOMIC DNA]</scope>
    <source>
        <strain evidence="1 2">K5</strain>
    </source>
</reference>
<keyword evidence="2" id="KW-1185">Reference proteome</keyword>